<dbReference type="GO" id="GO:0003677">
    <property type="term" value="F:DNA binding"/>
    <property type="evidence" value="ECO:0007669"/>
    <property type="project" value="InterPro"/>
</dbReference>
<name>A0A5D6VYT9_9FIRM</name>
<organism evidence="2 3">
    <name type="scientific">Selenomonas ruminis</name>
    <dbReference type="NCBI Taxonomy" id="2593411"/>
    <lineage>
        <taxon>Bacteria</taxon>
        <taxon>Bacillati</taxon>
        <taxon>Bacillota</taxon>
        <taxon>Negativicutes</taxon>
        <taxon>Selenomonadales</taxon>
        <taxon>Selenomonadaceae</taxon>
        <taxon>Selenomonas</taxon>
    </lineage>
</organism>
<proteinExistence type="predicted"/>
<feature type="domain" description="HTH cro/C1-type" evidence="1">
    <location>
        <begin position="7"/>
        <end position="61"/>
    </location>
</feature>
<dbReference type="OrthoDB" id="2735991at2"/>
<evidence type="ECO:0000259" key="1">
    <source>
        <dbReference type="PROSITE" id="PS50943"/>
    </source>
</evidence>
<comment type="caution">
    <text evidence="2">The sequence shown here is derived from an EMBL/GenBank/DDBJ whole genome shotgun (WGS) entry which is preliminary data.</text>
</comment>
<evidence type="ECO:0000313" key="2">
    <source>
        <dbReference type="EMBL" id="TYZ19718.1"/>
    </source>
</evidence>
<dbReference type="CDD" id="cd00093">
    <property type="entry name" value="HTH_XRE"/>
    <property type="match status" value="1"/>
</dbReference>
<keyword evidence="3" id="KW-1185">Reference proteome</keyword>
<dbReference type="InterPro" id="IPR001387">
    <property type="entry name" value="Cro/C1-type_HTH"/>
</dbReference>
<evidence type="ECO:0000313" key="3">
    <source>
        <dbReference type="Proteomes" id="UP000323646"/>
    </source>
</evidence>
<protein>
    <submittedName>
        <fullName evidence="2">Helix-turn-helix transcriptional regulator</fullName>
    </submittedName>
</protein>
<reference evidence="2 3" key="1">
    <citation type="submission" date="2019-08" db="EMBL/GenBank/DDBJ databases">
        <title>Selenomonas sp. mPRGC5 and Selenomonas sp. mPRGC8 isolated from ruminal fluid of dairy goat (Capra hircus).</title>
        <authorList>
            <person name="Poothong S."/>
            <person name="Nuengjamnong C."/>
            <person name="Tanasupawat S."/>
        </authorList>
    </citation>
    <scope>NUCLEOTIDE SEQUENCE [LARGE SCALE GENOMIC DNA]</scope>
    <source>
        <strain evidence="3">mPRGC5</strain>
    </source>
</reference>
<dbReference type="PROSITE" id="PS50943">
    <property type="entry name" value="HTH_CROC1"/>
    <property type="match status" value="1"/>
</dbReference>
<dbReference type="RefSeq" id="WP_149172386.1">
    <property type="nucleotide sequence ID" value="NZ_VTOY01000020.1"/>
</dbReference>
<dbReference type="Pfam" id="PF01381">
    <property type="entry name" value="HTH_3"/>
    <property type="match status" value="1"/>
</dbReference>
<dbReference type="SUPFAM" id="SSF47413">
    <property type="entry name" value="lambda repressor-like DNA-binding domains"/>
    <property type="match status" value="1"/>
</dbReference>
<dbReference type="Gene3D" id="1.10.260.40">
    <property type="entry name" value="lambda repressor-like DNA-binding domains"/>
    <property type="match status" value="1"/>
</dbReference>
<dbReference type="InterPro" id="IPR010982">
    <property type="entry name" value="Lambda_DNA-bd_dom_sf"/>
</dbReference>
<dbReference type="SMART" id="SM00530">
    <property type="entry name" value="HTH_XRE"/>
    <property type="match status" value="1"/>
</dbReference>
<gene>
    <name evidence="2" type="ORF">FZ040_12945</name>
</gene>
<sequence>MSIGNRLKKLRKELGMNQTDFGARLNLSQTTIGQYEKETRPITERVISQLTAEYNINEEYLRHGTGEMFVNHRSNIVAELADKLLLSEREQQLLLAYSTFPIEKRQLFLDFACDFFHKLQEPNHPER</sequence>
<dbReference type="AlphaFoldDB" id="A0A5D6VYT9"/>
<accession>A0A5D6VYT9</accession>
<dbReference type="EMBL" id="VTOY01000020">
    <property type="protein sequence ID" value="TYZ19718.1"/>
    <property type="molecule type" value="Genomic_DNA"/>
</dbReference>
<dbReference type="Proteomes" id="UP000323646">
    <property type="component" value="Unassembled WGS sequence"/>
</dbReference>